<comment type="caution">
    <text evidence="2">The sequence shown here is derived from an EMBL/GenBank/DDBJ whole genome shotgun (WGS) entry which is preliminary data.</text>
</comment>
<keyword evidence="1" id="KW-0812">Transmembrane</keyword>
<evidence type="ECO:0000256" key="1">
    <source>
        <dbReference type="SAM" id="Phobius"/>
    </source>
</evidence>
<sequence length="29" mass="3385">MDKMLEQVIASVIAGIIITIFESWYNRKD</sequence>
<gene>
    <name evidence="2" type="ORF">M2256_000368</name>
</gene>
<protein>
    <recommendedName>
        <fullName evidence="4">Type I toxin-antitoxin system Fst family toxin</fullName>
    </recommendedName>
</protein>
<reference evidence="2" key="1">
    <citation type="submission" date="2023-08" db="EMBL/GenBank/DDBJ databases">
        <title>Genomic analyses of the natural microbiome of Caenorhabditis elegans.</title>
        <authorList>
            <person name="Samuel B."/>
        </authorList>
    </citation>
    <scope>NUCLEOTIDE SEQUENCE</scope>
    <source>
        <strain evidence="2">BIGb0220</strain>
    </source>
</reference>
<evidence type="ECO:0008006" key="4">
    <source>
        <dbReference type="Google" id="ProtNLM"/>
    </source>
</evidence>
<dbReference type="EMBL" id="JAOQNN010000001">
    <property type="protein sequence ID" value="MCW2279910.1"/>
    <property type="molecule type" value="Genomic_DNA"/>
</dbReference>
<evidence type="ECO:0000313" key="2">
    <source>
        <dbReference type="EMBL" id="MCW2279910.1"/>
    </source>
</evidence>
<accession>A0AAW5TFW3</accession>
<evidence type="ECO:0000313" key="3">
    <source>
        <dbReference type="Proteomes" id="UP001207687"/>
    </source>
</evidence>
<name>A0AAW5TFW3_9LACT</name>
<feature type="transmembrane region" description="Helical" evidence="1">
    <location>
        <begin position="7"/>
        <end position="25"/>
    </location>
</feature>
<dbReference type="AlphaFoldDB" id="A0AAW5TFW3"/>
<proteinExistence type="predicted"/>
<keyword evidence="1" id="KW-0472">Membrane</keyword>
<dbReference type="Proteomes" id="UP001207687">
    <property type="component" value="Unassembled WGS sequence"/>
</dbReference>
<keyword evidence="1" id="KW-1133">Transmembrane helix</keyword>
<organism evidence="2 3">
    <name type="scientific">Lactococcus lactis</name>
    <dbReference type="NCBI Taxonomy" id="1358"/>
    <lineage>
        <taxon>Bacteria</taxon>
        <taxon>Bacillati</taxon>
        <taxon>Bacillota</taxon>
        <taxon>Bacilli</taxon>
        <taxon>Lactobacillales</taxon>
        <taxon>Streptococcaceae</taxon>
        <taxon>Lactococcus</taxon>
    </lineage>
</organism>